<gene>
    <name evidence="2" type="ORF">CVS27_11745</name>
</gene>
<protein>
    <submittedName>
        <fullName evidence="2">Uncharacterized protein</fullName>
    </submittedName>
</protein>
<feature type="region of interest" description="Disordered" evidence="1">
    <location>
        <begin position="64"/>
        <end position="87"/>
    </location>
</feature>
<keyword evidence="3" id="KW-1185">Reference proteome</keyword>
<name>A0A2S3ZWB7_ARTGL</name>
<reference evidence="2 3" key="1">
    <citation type="submission" date="2018-01" db="EMBL/GenBank/DDBJ databases">
        <title>Arthrobacter sp. nov., from glaciers in China.</title>
        <authorList>
            <person name="Liu Q."/>
            <person name="Xin Y.-H."/>
        </authorList>
    </citation>
    <scope>NUCLEOTIDE SEQUENCE [LARGE SCALE GENOMIC DNA]</scope>
    <source>
        <strain evidence="2 3">HLT2-12-2</strain>
    </source>
</reference>
<accession>A0A2S3ZWB7</accession>
<dbReference type="AlphaFoldDB" id="A0A2S3ZWB7"/>
<proteinExistence type="predicted"/>
<evidence type="ECO:0000256" key="1">
    <source>
        <dbReference type="SAM" id="MobiDB-lite"/>
    </source>
</evidence>
<comment type="caution">
    <text evidence="2">The sequence shown here is derived from an EMBL/GenBank/DDBJ whole genome shotgun (WGS) entry which is preliminary data.</text>
</comment>
<evidence type="ECO:0000313" key="3">
    <source>
        <dbReference type="Proteomes" id="UP000237061"/>
    </source>
</evidence>
<sequence length="242" mass="25761">MKSTWLAHRDGTGRRRPWILLLVAAVVVAGIAAVLSIRPPEVGPVASTPESAVTAAVASPTAKATAVEPPTMTSSPADQSAAPAGEPSTLDFRQLANIAARTIYTWDTRTATYSETYGRLRSWWHVLPDDSNPLTIFAQQFEATGTNAAAYASLTGAKGYRTAQPANSSCDEQLAQYVQQPPPWVGMHVCAVTLSVEEHTTSGDNKYTAPVSIVVNCPPAVSAPADRCEMVAFYAAPERIVY</sequence>
<dbReference type="EMBL" id="PPXC01000008">
    <property type="protein sequence ID" value="POH73187.1"/>
    <property type="molecule type" value="Genomic_DNA"/>
</dbReference>
<organism evidence="2 3">
    <name type="scientific">Arthrobacter glacialis</name>
    <dbReference type="NCBI Taxonomy" id="1664"/>
    <lineage>
        <taxon>Bacteria</taxon>
        <taxon>Bacillati</taxon>
        <taxon>Actinomycetota</taxon>
        <taxon>Actinomycetes</taxon>
        <taxon>Micrococcales</taxon>
        <taxon>Micrococcaceae</taxon>
        <taxon>Arthrobacter</taxon>
    </lineage>
</organism>
<dbReference type="Proteomes" id="UP000237061">
    <property type="component" value="Unassembled WGS sequence"/>
</dbReference>
<evidence type="ECO:0000313" key="2">
    <source>
        <dbReference type="EMBL" id="POH73187.1"/>
    </source>
</evidence>